<protein>
    <submittedName>
        <fullName evidence="3">Uncharacterized protein</fullName>
    </submittedName>
</protein>
<evidence type="ECO:0000313" key="3">
    <source>
        <dbReference type="EMBL" id="MFC7409456.1"/>
    </source>
</evidence>
<keyword evidence="2" id="KW-1133">Transmembrane helix</keyword>
<accession>A0ABW2QK65</accession>
<evidence type="ECO:0000256" key="1">
    <source>
        <dbReference type="SAM" id="Coils"/>
    </source>
</evidence>
<evidence type="ECO:0000313" key="4">
    <source>
        <dbReference type="Proteomes" id="UP001596501"/>
    </source>
</evidence>
<name>A0ABW2QK65_9BURK</name>
<keyword evidence="4" id="KW-1185">Reference proteome</keyword>
<keyword evidence="1" id="KW-0175">Coiled coil</keyword>
<dbReference type="SUPFAM" id="SSF58113">
    <property type="entry name" value="Apolipoprotein A-I"/>
    <property type="match status" value="1"/>
</dbReference>
<keyword evidence="2" id="KW-0812">Transmembrane</keyword>
<organism evidence="3 4">
    <name type="scientific">Hydrogenophaga atypica</name>
    <dbReference type="NCBI Taxonomy" id="249409"/>
    <lineage>
        <taxon>Bacteria</taxon>
        <taxon>Pseudomonadati</taxon>
        <taxon>Pseudomonadota</taxon>
        <taxon>Betaproteobacteria</taxon>
        <taxon>Burkholderiales</taxon>
        <taxon>Comamonadaceae</taxon>
        <taxon>Hydrogenophaga</taxon>
    </lineage>
</organism>
<sequence length="244" mass="27767">MMETKPEPLPGLPPSEEQELKELLDRVLAASTTQPLREDLAKLLPEVEELVAQSVGTAQKRLTHNITTATEGLRERVEAEFDALRRRLTERIEESGQDLHELQTREFASTKEALSQLDKDNSSNLENLKSRLDALEVSSKEYLKAELTVALQSASQQLVSHLEQSHSDIKESLKAIQSQQVQAAQQSLRWQEDNRAKDERFEREQRELAQQLLKTESASQKLLWFTLLAVAANGLAWAYFFFGR</sequence>
<feature type="transmembrane region" description="Helical" evidence="2">
    <location>
        <begin position="222"/>
        <end position="242"/>
    </location>
</feature>
<comment type="caution">
    <text evidence="3">The sequence shown here is derived from an EMBL/GenBank/DDBJ whole genome shotgun (WGS) entry which is preliminary data.</text>
</comment>
<proteinExistence type="predicted"/>
<keyword evidence="2" id="KW-0472">Membrane</keyword>
<dbReference type="RefSeq" id="WP_382223170.1">
    <property type="nucleotide sequence ID" value="NZ_JBHTCA010000006.1"/>
</dbReference>
<evidence type="ECO:0000256" key="2">
    <source>
        <dbReference type="SAM" id="Phobius"/>
    </source>
</evidence>
<dbReference type="EMBL" id="JBHTCA010000006">
    <property type="protein sequence ID" value="MFC7409456.1"/>
    <property type="molecule type" value="Genomic_DNA"/>
</dbReference>
<feature type="coiled-coil region" evidence="1">
    <location>
        <begin position="74"/>
        <end position="145"/>
    </location>
</feature>
<reference evidence="4" key="1">
    <citation type="journal article" date="2019" name="Int. J. Syst. Evol. Microbiol.">
        <title>The Global Catalogue of Microorganisms (GCM) 10K type strain sequencing project: providing services to taxonomists for standard genome sequencing and annotation.</title>
        <authorList>
            <consortium name="The Broad Institute Genomics Platform"/>
            <consortium name="The Broad Institute Genome Sequencing Center for Infectious Disease"/>
            <person name="Wu L."/>
            <person name="Ma J."/>
        </authorList>
    </citation>
    <scope>NUCLEOTIDE SEQUENCE [LARGE SCALE GENOMIC DNA]</scope>
    <source>
        <strain evidence="4">CGMCC 1.12371</strain>
    </source>
</reference>
<gene>
    <name evidence="3" type="ORF">ACFQPB_11350</name>
</gene>
<dbReference type="Proteomes" id="UP001596501">
    <property type="component" value="Unassembled WGS sequence"/>
</dbReference>